<evidence type="ECO:0000256" key="3">
    <source>
        <dbReference type="ARBA" id="ARBA00022525"/>
    </source>
</evidence>
<dbReference type="GO" id="GO:0004867">
    <property type="term" value="F:serine-type endopeptidase inhibitor activity"/>
    <property type="evidence" value="ECO:0007669"/>
    <property type="project" value="UniProtKB-KW"/>
</dbReference>
<dbReference type="AlphaFoldDB" id="A0A073B2X2"/>
<evidence type="ECO:0000256" key="4">
    <source>
        <dbReference type="ARBA" id="ARBA00022690"/>
    </source>
</evidence>
<comment type="subcellular location">
    <subcellularLocation>
        <location evidence="1">Secreted</location>
    </subcellularLocation>
</comment>
<evidence type="ECO:0000256" key="7">
    <source>
        <dbReference type="SAM" id="SignalP"/>
    </source>
</evidence>
<dbReference type="EMBL" id="JNVU01000004">
    <property type="protein sequence ID" value="KEI45965.1"/>
    <property type="molecule type" value="Genomic_DNA"/>
</dbReference>
<accession>A0A073B2X2</accession>
<proteinExistence type="inferred from homology"/>
<dbReference type="Proteomes" id="UP000031419">
    <property type="component" value="Unassembled WGS sequence"/>
</dbReference>
<dbReference type="PROSITE" id="PS00999">
    <property type="entry name" value="SSI"/>
    <property type="match status" value="1"/>
</dbReference>
<feature type="signal peptide" evidence="7">
    <location>
        <begin position="1"/>
        <end position="17"/>
    </location>
</feature>
<feature type="domain" description="Subtilisin inhibitor" evidence="8">
    <location>
        <begin position="46"/>
        <end position="117"/>
    </location>
</feature>
<reference evidence="9 10" key="1">
    <citation type="submission" date="2014-06" db="EMBL/GenBank/DDBJ databases">
        <title>Saccharopolyspora rectivirgula DSM-43113 Genome sequencing.</title>
        <authorList>
            <person name="Barrera C."/>
            <person name="Millon L."/>
            <person name="Rognon B."/>
            <person name="Zaugg C."/>
            <person name="Monod M."/>
        </authorList>
    </citation>
    <scope>NUCLEOTIDE SEQUENCE [LARGE SCALE GENOMIC DNA]</scope>
    <source>
        <strain evidence="9 10">DSM 43113</strain>
    </source>
</reference>
<keyword evidence="4" id="KW-0646">Protease inhibitor</keyword>
<keyword evidence="5" id="KW-0722">Serine protease inhibitor</keyword>
<dbReference type="Pfam" id="PF00720">
    <property type="entry name" value="SSI"/>
    <property type="match status" value="1"/>
</dbReference>
<evidence type="ECO:0000256" key="1">
    <source>
        <dbReference type="ARBA" id="ARBA00004613"/>
    </source>
</evidence>
<dbReference type="InterPro" id="IPR020054">
    <property type="entry name" value="Prot_inh_SSI_I16_CS"/>
</dbReference>
<keyword evidence="10" id="KW-1185">Reference proteome</keyword>
<evidence type="ECO:0000256" key="6">
    <source>
        <dbReference type="ARBA" id="ARBA00023157"/>
    </source>
</evidence>
<comment type="similarity">
    <text evidence="2">Belongs to the protease inhibitor I16 (SSI) family.</text>
</comment>
<dbReference type="InterPro" id="IPR036819">
    <property type="entry name" value="Subtilisin_inhibitor-like_sf"/>
</dbReference>
<evidence type="ECO:0000259" key="8">
    <source>
        <dbReference type="Pfam" id="PF00720"/>
    </source>
</evidence>
<sequence length="131" mass="13549">MLRGALLASLVAVPALVSGVAVEPAAATGTPAGDTALEVSVSRDGAVRETNLECHPAGGDHPKAAEACAQLEAVDGNFHALDQRGASPCTLQYAPVTVKAHGTWKGRTVQYEQTFSNDCVRISKTGAVFEF</sequence>
<evidence type="ECO:0000256" key="5">
    <source>
        <dbReference type="ARBA" id="ARBA00022900"/>
    </source>
</evidence>
<evidence type="ECO:0000256" key="2">
    <source>
        <dbReference type="ARBA" id="ARBA00010472"/>
    </source>
</evidence>
<dbReference type="Gene3D" id="3.30.350.10">
    <property type="entry name" value="Subtilisin inhibitor-like"/>
    <property type="match status" value="1"/>
</dbReference>
<dbReference type="SUPFAM" id="SSF55399">
    <property type="entry name" value="Subtilisin inhibitor"/>
    <property type="match status" value="1"/>
</dbReference>
<keyword evidence="6" id="KW-1015">Disulfide bond</keyword>
<evidence type="ECO:0000313" key="9">
    <source>
        <dbReference type="EMBL" id="KEI45965.1"/>
    </source>
</evidence>
<gene>
    <name evidence="9" type="ORF">GU90_00855</name>
</gene>
<keyword evidence="3" id="KW-0964">Secreted</keyword>
<protein>
    <recommendedName>
        <fullName evidence="8">Subtilisin inhibitor domain-containing protein</fullName>
    </recommendedName>
</protein>
<dbReference type="InterPro" id="IPR023549">
    <property type="entry name" value="Subtilisin_inhibitor"/>
</dbReference>
<feature type="chain" id="PRO_5039430610" description="Subtilisin inhibitor domain-containing protein" evidence="7">
    <location>
        <begin position="18"/>
        <end position="131"/>
    </location>
</feature>
<comment type="caution">
    <text evidence="9">The sequence shown here is derived from an EMBL/GenBank/DDBJ whole genome shotgun (WGS) entry which is preliminary data.</text>
</comment>
<dbReference type="STRING" id="28042.GU90_00855"/>
<dbReference type="GO" id="GO:0005576">
    <property type="term" value="C:extracellular region"/>
    <property type="evidence" value="ECO:0007669"/>
    <property type="project" value="UniProtKB-SubCell"/>
</dbReference>
<evidence type="ECO:0000313" key="10">
    <source>
        <dbReference type="Proteomes" id="UP000031419"/>
    </source>
</evidence>
<organism evidence="9 10">
    <name type="scientific">Saccharopolyspora rectivirgula</name>
    <dbReference type="NCBI Taxonomy" id="28042"/>
    <lineage>
        <taxon>Bacteria</taxon>
        <taxon>Bacillati</taxon>
        <taxon>Actinomycetota</taxon>
        <taxon>Actinomycetes</taxon>
        <taxon>Pseudonocardiales</taxon>
        <taxon>Pseudonocardiaceae</taxon>
        <taxon>Saccharopolyspora</taxon>
    </lineage>
</organism>
<dbReference type="eggNOG" id="ENOG50333FU">
    <property type="taxonomic scope" value="Bacteria"/>
</dbReference>
<name>A0A073B2X2_9PSEU</name>
<keyword evidence="7" id="KW-0732">Signal</keyword>